<feature type="transmembrane region" description="Helical" evidence="1">
    <location>
        <begin position="21"/>
        <end position="39"/>
    </location>
</feature>
<evidence type="ECO:0000313" key="2">
    <source>
        <dbReference type="EMBL" id="ENY98790.1"/>
    </source>
</evidence>
<name>N9W6Z8_9CLOT</name>
<reference evidence="2 3" key="1">
    <citation type="submission" date="2013-01" db="EMBL/GenBank/DDBJ databases">
        <title>The Genome Sequence of Clostridium colicanis 209318.</title>
        <authorList>
            <consortium name="The Broad Institute Genome Sequencing Platform"/>
            <person name="Earl A."/>
            <person name="Ward D."/>
            <person name="Feldgarden M."/>
            <person name="Gevers D."/>
            <person name="Courvalin P."/>
            <person name="Lambert T."/>
            <person name="Walker B."/>
            <person name="Young S.K."/>
            <person name="Zeng Q."/>
            <person name="Gargeya S."/>
            <person name="Fitzgerald M."/>
            <person name="Haas B."/>
            <person name="Abouelleil A."/>
            <person name="Alvarado L."/>
            <person name="Arachchi H.M."/>
            <person name="Berlin A.M."/>
            <person name="Chapman S.B."/>
            <person name="Dewar J."/>
            <person name="Goldberg J."/>
            <person name="Griggs A."/>
            <person name="Gujja S."/>
            <person name="Hansen M."/>
            <person name="Howarth C."/>
            <person name="Imamovic A."/>
            <person name="Larimer J."/>
            <person name="McCowan C."/>
            <person name="Murphy C."/>
            <person name="Neiman D."/>
            <person name="Pearson M."/>
            <person name="Priest M."/>
            <person name="Roberts A."/>
            <person name="Saif S."/>
            <person name="Shea T."/>
            <person name="Sisk P."/>
            <person name="Sykes S."/>
            <person name="Wortman J."/>
            <person name="Nusbaum C."/>
            <person name="Birren B."/>
        </authorList>
    </citation>
    <scope>NUCLEOTIDE SEQUENCE [LARGE SCALE GENOMIC DNA]</scope>
    <source>
        <strain evidence="2 3">209318</strain>
    </source>
</reference>
<gene>
    <name evidence="2" type="ORF">HMPREF1092_03270</name>
</gene>
<evidence type="ECO:0000313" key="3">
    <source>
        <dbReference type="Proteomes" id="UP000013097"/>
    </source>
</evidence>
<dbReference type="PATRIC" id="fig|999411.4.peg.3184"/>
<evidence type="ECO:0000256" key="1">
    <source>
        <dbReference type="SAM" id="Phobius"/>
    </source>
</evidence>
<comment type="caution">
    <text evidence="2">The sequence shown here is derived from an EMBL/GenBank/DDBJ whole genome shotgun (WGS) entry which is preliminary data.</text>
</comment>
<dbReference type="RefSeq" id="WP_002599710.1">
    <property type="nucleotide sequence ID" value="NZ_JADPHC010000008.1"/>
</dbReference>
<accession>N9W6Z8</accession>
<dbReference type="AlphaFoldDB" id="N9W6Z8"/>
<keyword evidence="1" id="KW-1133">Transmembrane helix</keyword>
<dbReference type="EMBL" id="AGYT01000025">
    <property type="protein sequence ID" value="ENY98790.1"/>
    <property type="molecule type" value="Genomic_DNA"/>
</dbReference>
<proteinExistence type="predicted"/>
<dbReference type="Proteomes" id="UP000013097">
    <property type="component" value="Unassembled WGS sequence"/>
</dbReference>
<sequence>MDERKKETRIINKKFQNIKKINQILSIFIIVLMITIIGLRNSINNSFEPHPIESFLGKINGVVVIVLVIIFAFNIFRAINLVKKIKTMYTKEEIEEARRKKNEMKRKEH</sequence>
<organism evidence="2 3">
    <name type="scientific">Clostridium thermobutyricum</name>
    <dbReference type="NCBI Taxonomy" id="29372"/>
    <lineage>
        <taxon>Bacteria</taxon>
        <taxon>Bacillati</taxon>
        <taxon>Bacillota</taxon>
        <taxon>Clostridia</taxon>
        <taxon>Eubacteriales</taxon>
        <taxon>Clostridiaceae</taxon>
        <taxon>Clostridium</taxon>
    </lineage>
</organism>
<feature type="transmembrane region" description="Helical" evidence="1">
    <location>
        <begin position="59"/>
        <end position="79"/>
    </location>
</feature>
<protein>
    <submittedName>
        <fullName evidence="2">Uncharacterized protein</fullName>
    </submittedName>
</protein>
<keyword evidence="1" id="KW-0472">Membrane</keyword>
<keyword evidence="3" id="KW-1185">Reference proteome</keyword>
<dbReference type="HOGENOM" id="CLU_2179245_0_0_9"/>
<keyword evidence="1" id="KW-0812">Transmembrane</keyword>